<gene>
    <name evidence="3" type="ORF">FHS23_000772</name>
</gene>
<accession>A0A839RZ47</accession>
<dbReference type="AlphaFoldDB" id="A0A839RZ47"/>
<keyword evidence="2" id="KW-0812">Transmembrane</keyword>
<reference evidence="3 4" key="1">
    <citation type="submission" date="2020-08" db="EMBL/GenBank/DDBJ databases">
        <title>Genomic Encyclopedia of Type Strains, Phase III (KMG-III): the genomes of soil and plant-associated and newly described type strains.</title>
        <authorList>
            <person name="Whitman W."/>
        </authorList>
    </citation>
    <scope>NUCLEOTIDE SEQUENCE [LARGE SCALE GENOMIC DNA]</scope>
    <source>
        <strain evidence="3 4">CECT 8577</strain>
    </source>
</reference>
<protein>
    <recommendedName>
        <fullName evidence="5">Oxidoreductase</fullName>
    </recommendedName>
</protein>
<feature type="transmembrane region" description="Helical" evidence="2">
    <location>
        <begin position="871"/>
        <end position="889"/>
    </location>
</feature>
<evidence type="ECO:0000313" key="4">
    <source>
        <dbReference type="Proteomes" id="UP000550714"/>
    </source>
</evidence>
<dbReference type="RefSeq" id="WP_246381308.1">
    <property type="nucleotide sequence ID" value="NZ_JACHWU010000001.1"/>
</dbReference>
<sequence length="902" mass="96266">MPGIRRRGDRDDGDDDPAGSSGRSDDFHGPGSPGGAHGPGSPGGSPDGPADLEVTRWVTAPGADPSPIPSQVEADHGNVPRARRPGWIATSAKSGKAAPGRTGKAGGGRPGGADGPAADDAGRYDPFDAESEPDHVVDASELVRQVLDSGLAGILRWRKQSTNAPIVQVENAYITGRLDLRGADLRYLFRFERCRFEYAPDVREAKLLGLVFQRCRLPGLLARNLRTGNDLRLIKCYIEAEAGGGDGETTMRRADDVDRGMPDAAVNLTDAVIEGSAVLTATRIVHPQGKAVHADRLLVTGALLAYRLDAEGEVRIPGLRTGGNVNFSGASLRNPDGFALNGNGAVVGGSLLCELDRPGGDAGRQRFATRGLLYMPSMRVSGDLNLRGAELKVRQDGIGVDTWKTGDWYVDPHPALIADRLHVDGNVELSDGLDVDGTLRMVNSRIGGSLRLADAHIRVLPSRKPPFRDRAVHLDGSEISGDLDSKGVRVKGQLRIADVTIRGNVHLTDGTFNHAGRDVLSFRRSTVSGNLHVRRCRAEGTLRLMGMSVGGSIDLQGTEVGEPERKDDGGRDWAVDLRSVRVARSVLLTAEEKRPFTARGGVTMDGAQIQRQLDITGALLCGASGGTDDPAAVALDAGDTHADEFVLAPGGPPLGRVVLLRAHCGTLTDAADATDTRATGSEGSLWLATGGLDLEDFRYDSLGTPIEIGDTGEVRRRLRLLHDAIGGYRPGPYDQFAAMLRSSGNEEQADWVLAKKQQYRYESLAHGKPVVGLGVRLWSLLQRWMVGYGYRPVRAVALLLLLLVAGSVWFGVRVDDCIDDGNLLAVEGRRCAVNADDTGLNWNPVLFTVDLLVPIVDFGNKGRWHLGEADMWVATGFTAMGWVLATTAATGMTRALRRNGAG</sequence>
<evidence type="ECO:0000256" key="2">
    <source>
        <dbReference type="SAM" id="Phobius"/>
    </source>
</evidence>
<evidence type="ECO:0000313" key="3">
    <source>
        <dbReference type="EMBL" id="MBB3049777.1"/>
    </source>
</evidence>
<evidence type="ECO:0000256" key="1">
    <source>
        <dbReference type="SAM" id="MobiDB-lite"/>
    </source>
</evidence>
<feature type="region of interest" description="Disordered" evidence="1">
    <location>
        <begin position="1"/>
        <end position="134"/>
    </location>
</feature>
<organism evidence="3 4">
    <name type="scientific">Prauserella isguenensis</name>
    <dbReference type="NCBI Taxonomy" id="1470180"/>
    <lineage>
        <taxon>Bacteria</taxon>
        <taxon>Bacillati</taxon>
        <taxon>Actinomycetota</taxon>
        <taxon>Actinomycetes</taxon>
        <taxon>Pseudonocardiales</taxon>
        <taxon>Pseudonocardiaceae</taxon>
        <taxon>Prauserella</taxon>
    </lineage>
</organism>
<name>A0A839RZ47_9PSEU</name>
<keyword evidence="2" id="KW-0472">Membrane</keyword>
<comment type="caution">
    <text evidence="3">The sequence shown here is derived from an EMBL/GenBank/DDBJ whole genome shotgun (WGS) entry which is preliminary data.</text>
</comment>
<keyword evidence="2" id="KW-1133">Transmembrane helix</keyword>
<proteinExistence type="predicted"/>
<feature type="compositionally biased region" description="Basic and acidic residues" evidence="1">
    <location>
        <begin position="1"/>
        <end position="10"/>
    </location>
</feature>
<feature type="transmembrane region" description="Helical" evidence="2">
    <location>
        <begin position="793"/>
        <end position="812"/>
    </location>
</feature>
<dbReference type="EMBL" id="JACHWU010000001">
    <property type="protein sequence ID" value="MBB3049777.1"/>
    <property type="molecule type" value="Genomic_DNA"/>
</dbReference>
<dbReference type="Proteomes" id="UP000550714">
    <property type="component" value="Unassembled WGS sequence"/>
</dbReference>
<keyword evidence="4" id="KW-1185">Reference proteome</keyword>
<feature type="compositionally biased region" description="Basic and acidic residues" evidence="1">
    <location>
        <begin position="120"/>
        <end position="134"/>
    </location>
</feature>
<feature type="compositionally biased region" description="Gly residues" evidence="1">
    <location>
        <begin position="31"/>
        <end position="46"/>
    </location>
</feature>
<evidence type="ECO:0008006" key="5">
    <source>
        <dbReference type="Google" id="ProtNLM"/>
    </source>
</evidence>
<feature type="compositionally biased region" description="Gly residues" evidence="1">
    <location>
        <begin position="103"/>
        <end position="114"/>
    </location>
</feature>